<dbReference type="Proteomes" id="UP000092460">
    <property type="component" value="Unassembled WGS sequence"/>
</dbReference>
<evidence type="ECO:0000313" key="4">
    <source>
        <dbReference type="Proteomes" id="UP000092460"/>
    </source>
</evidence>
<evidence type="ECO:0000313" key="3">
    <source>
        <dbReference type="EnsemblMetazoa" id="GPPI042181-PA"/>
    </source>
</evidence>
<dbReference type="EMBL" id="JXJN01021511">
    <property type="status" value="NOT_ANNOTATED_CDS"/>
    <property type="molecule type" value="Genomic_DNA"/>
</dbReference>
<dbReference type="InterPro" id="IPR011013">
    <property type="entry name" value="Gal_mutarotase_sf_dom"/>
</dbReference>
<feature type="domain" description="Glycosyl hydrolase family 38 C-terminal" evidence="2">
    <location>
        <begin position="147"/>
        <end position="232"/>
    </location>
</feature>
<name>A0A1B0BVW8_9MUSC</name>
<evidence type="ECO:0000256" key="1">
    <source>
        <dbReference type="SAM" id="MobiDB-lite"/>
    </source>
</evidence>
<keyword evidence="4" id="KW-1185">Reference proteome</keyword>
<dbReference type="SUPFAM" id="SSF74650">
    <property type="entry name" value="Galactose mutarotase-like"/>
    <property type="match status" value="1"/>
</dbReference>
<dbReference type="PANTHER" id="PTHR11607">
    <property type="entry name" value="ALPHA-MANNOSIDASE"/>
    <property type="match status" value="1"/>
</dbReference>
<dbReference type="InterPro" id="IPR011682">
    <property type="entry name" value="Glyco_hydro_38_C"/>
</dbReference>
<dbReference type="AlphaFoldDB" id="A0A1B0BVW8"/>
<dbReference type="GO" id="GO:0030246">
    <property type="term" value="F:carbohydrate binding"/>
    <property type="evidence" value="ECO:0007669"/>
    <property type="project" value="InterPro"/>
</dbReference>
<dbReference type="GO" id="GO:0004559">
    <property type="term" value="F:alpha-mannosidase activity"/>
    <property type="evidence" value="ECO:0007669"/>
    <property type="project" value="InterPro"/>
</dbReference>
<reference evidence="4" key="1">
    <citation type="submission" date="2015-01" db="EMBL/GenBank/DDBJ databases">
        <authorList>
            <person name="Aksoy S."/>
            <person name="Warren W."/>
            <person name="Wilson R.K."/>
        </authorList>
    </citation>
    <scope>NUCLEOTIDE SEQUENCE [LARGE SCALE GENOMIC DNA]</scope>
    <source>
        <strain evidence="4">IAEA</strain>
    </source>
</reference>
<feature type="region of interest" description="Disordered" evidence="1">
    <location>
        <begin position="347"/>
        <end position="373"/>
    </location>
</feature>
<dbReference type="STRING" id="67801.A0A1B0BVW8"/>
<dbReference type="Pfam" id="PF07748">
    <property type="entry name" value="Glyco_hydro_38C"/>
    <property type="match status" value="1"/>
</dbReference>
<dbReference type="EnsemblMetazoa" id="GPPI042181-RA">
    <property type="protein sequence ID" value="GPPI042181-PA"/>
    <property type="gene ID" value="GPPI042181"/>
</dbReference>
<dbReference type="VEuPathDB" id="VectorBase:GPPI042181"/>
<sequence length="373" mass="43328">MPIPIEISSYINIQAKWFDGSAQLEYSLKWDMMDFERRKILLNSRSLELIWQTRDDFDENWEIFSGIFYDNYAELVSLFSLEAFDNKNVEQTFQYYEGEHSGAYVFPTDNTKIKNVDMNQVKLNIYEGALVKELYQYFMIAYRSSGISNDGIFYTDSNGREMIKRTQVGSKKRQTYEEKNVPSIYYPVRGRLILEGNGARMAVLNDRAQRGSSTEEGALELMLHRRLLRDDNLGVGEALNKIENGHGLVVRGKLYMILNSGRPFANIRRAVNANFSSLPEGIEVLSLELFMSYEILLHLEHLLDSLESAPITFDLKLFLMSLKAEEINETTLDGNVLLKDMKRFKFPKGGEPTDKVEYYTTKHKKRREEEKRN</sequence>
<evidence type="ECO:0000259" key="2">
    <source>
        <dbReference type="Pfam" id="PF07748"/>
    </source>
</evidence>
<accession>A0A1B0BVW8</accession>
<dbReference type="GO" id="GO:0005764">
    <property type="term" value="C:lysosome"/>
    <property type="evidence" value="ECO:0007669"/>
    <property type="project" value="TreeGrafter"/>
</dbReference>
<dbReference type="Gene3D" id="2.70.98.30">
    <property type="entry name" value="Golgi alpha-mannosidase II, domain 4"/>
    <property type="match status" value="2"/>
</dbReference>
<dbReference type="GO" id="GO:0006013">
    <property type="term" value="P:mannose metabolic process"/>
    <property type="evidence" value="ECO:0007669"/>
    <property type="project" value="InterPro"/>
</dbReference>
<dbReference type="InterPro" id="IPR050843">
    <property type="entry name" value="Glycosyl_Hydrlase_38"/>
</dbReference>
<dbReference type="PANTHER" id="PTHR11607:SF3">
    <property type="entry name" value="LYSOSOMAL ALPHA-MANNOSIDASE"/>
    <property type="match status" value="1"/>
</dbReference>
<organism evidence="3 4">
    <name type="scientific">Glossina palpalis gambiensis</name>
    <dbReference type="NCBI Taxonomy" id="67801"/>
    <lineage>
        <taxon>Eukaryota</taxon>
        <taxon>Metazoa</taxon>
        <taxon>Ecdysozoa</taxon>
        <taxon>Arthropoda</taxon>
        <taxon>Hexapoda</taxon>
        <taxon>Insecta</taxon>
        <taxon>Pterygota</taxon>
        <taxon>Neoptera</taxon>
        <taxon>Endopterygota</taxon>
        <taxon>Diptera</taxon>
        <taxon>Brachycera</taxon>
        <taxon>Muscomorpha</taxon>
        <taxon>Hippoboscoidea</taxon>
        <taxon>Glossinidae</taxon>
        <taxon>Glossina</taxon>
    </lineage>
</organism>
<reference evidence="3" key="2">
    <citation type="submission" date="2020-05" db="UniProtKB">
        <authorList>
            <consortium name="EnsemblMetazoa"/>
        </authorList>
    </citation>
    <scope>IDENTIFICATION</scope>
    <source>
        <strain evidence="3">IAEA</strain>
    </source>
</reference>
<dbReference type="Gene3D" id="2.60.40.1360">
    <property type="match status" value="1"/>
</dbReference>
<protein>
    <recommendedName>
        <fullName evidence="2">Glycosyl hydrolase family 38 C-terminal domain-containing protein</fullName>
    </recommendedName>
</protein>
<proteinExistence type="predicted"/>